<organism evidence="7 8">
    <name type="scientific">Sneathiella chungangensis</name>
    <dbReference type="NCBI Taxonomy" id="1418234"/>
    <lineage>
        <taxon>Bacteria</taxon>
        <taxon>Pseudomonadati</taxon>
        <taxon>Pseudomonadota</taxon>
        <taxon>Alphaproteobacteria</taxon>
        <taxon>Sneathiellales</taxon>
        <taxon>Sneathiellaceae</taxon>
        <taxon>Sneathiella</taxon>
    </lineage>
</organism>
<feature type="transmembrane region" description="Helical" evidence="6">
    <location>
        <begin position="412"/>
        <end position="434"/>
    </location>
</feature>
<dbReference type="Proteomes" id="UP000445696">
    <property type="component" value="Unassembled WGS sequence"/>
</dbReference>
<protein>
    <submittedName>
        <fullName evidence="7">Oligosaccharide flippase family protein</fullName>
    </submittedName>
</protein>
<feature type="transmembrane region" description="Helical" evidence="6">
    <location>
        <begin position="208"/>
        <end position="229"/>
    </location>
</feature>
<evidence type="ECO:0000256" key="3">
    <source>
        <dbReference type="ARBA" id="ARBA00022692"/>
    </source>
</evidence>
<keyword evidence="2" id="KW-1003">Cell membrane</keyword>
<accession>A0A845MIX0</accession>
<feature type="transmembrane region" description="Helical" evidence="6">
    <location>
        <begin position="257"/>
        <end position="279"/>
    </location>
</feature>
<comment type="caution">
    <text evidence="7">The sequence shown here is derived from an EMBL/GenBank/DDBJ whole genome shotgun (WGS) entry which is preliminary data.</text>
</comment>
<feature type="transmembrane region" description="Helical" evidence="6">
    <location>
        <begin position="138"/>
        <end position="158"/>
    </location>
</feature>
<dbReference type="OrthoDB" id="7605542at2"/>
<feature type="transmembrane region" description="Helical" evidence="6">
    <location>
        <begin position="170"/>
        <end position="192"/>
    </location>
</feature>
<sequence length="450" mass="48525">MISVEDYGIAATFGITMALIQMATGLGVDRLIIQAVDGNEPKLQATAQAFNILRGIFLAIVLYAVASPVAHLFKLPEVVWAFQWLAVLPLITGFVHMDSARFQRAMRFGPLAIIGSVPQVITLAVSAPLALYFGDYRVMLWIITIQAVTTVLLSFLLAERKFKLAMDKEYLHRIFTFGWPLMLNGLLMFGIFQADRGIVGIAYDMENLGWFSAAFTLTLFPAIVLMSAAQNLMTPMIAKTQTDPELLGKSAVASTKAFFILGTLMAVGLALGGPSLSVVLFGEKYLGGAYIIPWLALMQGIRMIKAGPTTVAVACGKTKLPLYSNMLRSTALPLALFSVWNDWGVIGIVLSGVFGEFLAAVFFIFLIRKVTGLHLASLYGTMIISIALMAAAMILSLYLVTGLSPVLEISGAVAFSLVALAVLLLFAADLIAWVKEHGKTPQATSGSIEQ</sequence>
<feature type="transmembrane region" description="Helical" evidence="6">
    <location>
        <begin position="6"/>
        <end position="28"/>
    </location>
</feature>
<evidence type="ECO:0000256" key="5">
    <source>
        <dbReference type="ARBA" id="ARBA00023136"/>
    </source>
</evidence>
<keyword evidence="4 6" id="KW-1133">Transmembrane helix</keyword>
<evidence type="ECO:0000313" key="8">
    <source>
        <dbReference type="Proteomes" id="UP000445696"/>
    </source>
</evidence>
<feature type="transmembrane region" description="Helical" evidence="6">
    <location>
        <begin position="108"/>
        <end position="132"/>
    </location>
</feature>
<keyword evidence="8" id="KW-1185">Reference proteome</keyword>
<dbReference type="PANTHER" id="PTHR30250">
    <property type="entry name" value="PST FAMILY PREDICTED COLANIC ACID TRANSPORTER"/>
    <property type="match status" value="1"/>
</dbReference>
<dbReference type="InterPro" id="IPR050833">
    <property type="entry name" value="Poly_Biosynth_Transport"/>
</dbReference>
<dbReference type="PANTHER" id="PTHR30250:SF11">
    <property type="entry name" value="O-ANTIGEN TRANSPORTER-RELATED"/>
    <property type="match status" value="1"/>
</dbReference>
<evidence type="ECO:0000256" key="1">
    <source>
        <dbReference type="ARBA" id="ARBA00004651"/>
    </source>
</evidence>
<proteinExistence type="predicted"/>
<evidence type="ECO:0000256" key="2">
    <source>
        <dbReference type="ARBA" id="ARBA00022475"/>
    </source>
</evidence>
<dbReference type="GO" id="GO:0005886">
    <property type="term" value="C:plasma membrane"/>
    <property type="evidence" value="ECO:0007669"/>
    <property type="project" value="UniProtKB-SubCell"/>
</dbReference>
<reference evidence="7 8" key="1">
    <citation type="journal article" date="2014" name="Int. J. Syst. Evol. Microbiol.">
        <title>Sneathiella chungangensis sp. nov., isolated from a marine sand, and emended description of the genus Sneathiella.</title>
        <authorList>
            <person name="Siamphan C."/>
            <person name="Kim H."/>
            <person name="Lee J.S."/>
            <person name="Kim W."/>
        </authorList>
    </citation>
    <scope>NUCLEOTIDE SEQUENCE [LARGE SCALE GENOMIC DNA]</scope>
    <source>
        <strain evidence="7 8">KCTC 32476</strain>
    </source>
</reference>
<name>A0A845MIX0_9PROT</name>
<dbReference type="Pfam" id="PF13440">
    <property type="entry name" value="Polysacc_synt_3"/>
    <property type="match status" value="1"/>
</dbReference>
<comment type="subcellular location">
    <subcellularLocation>
        <location evidence="1">Cell membrane</location>
        <topology evidence="1">Multi-pass membrane protein</topology>
    </subcellularLocation>
</comment>
<dbReference type="AlphaFoldDB" id="A0A845MIX0"/>
<evidence type="ECO:0000256" key="4">
    <source>
        <dbReference type="ARBA" id="ARBA00022989"/>
    </source>
</evidence>
<gene>
    <name evidence="7" type="ORF">GQF03_16735</name>
</gene>
<feature type="transmembrane region" description="Helical" evidence="6">
    <location>
        <begin position="378"/>
        <end position="400"/>
    </location>
</feature>
<keyword evidence="5 6" id="KW-0472">Membrane</keyword>
<feature type="transmembrane region" description="Helical" evidence="6">
    <location>
        <begin position="49"/>
        <end position="66"/>
    </location>
</feature>
<keyword evidence="3 6" id="KW-0812">Transmembrane</keyword>
<evidence type="ECO:0000313" key="7">
    <source>
        <dbReference type="EMBL" id="MZR23983.1"/>
    </source>
</evidence>
<feature type="transmembrane region" description="Helical" evidence="6">
    <location>
        <begin position="346"/>
        <end position="366"/>
    </location>
</feature>
<feature type="transmembrane region" description="Helical" evidence="6">
    <location>
        <begin position="78"/>
        <end position="96"/>
    </location>
</feature>
<evidence type="ECO:0000256" key="6">
    <source>
        <dbReference type="SAM" id="Phobius"/>
    </source>
</evidence>
<dbReference type="EMBL" id="WTVA01000015">
    <property type="protein sequence ID" value="MZR23983.1"/>
    <property type="molecule type" value="Genomic_DNA"/>
</dbReference>